<dbReference type="AlphaFoldDB" id="A0A842HBZ1"/>
<feature type="domain" description="HTH tetR-type" evidence="5">
    <location>
        <begin position="6"/>
        <end position="66"/>
    </location>
</feature>
<dbReference type="PROSITE" id="PS50977">
    <property type="entry name" value="HTH_TETR_2"/>
    <property type="match status" value="1"/>
</dbReference>
<dbReference type="InterPro" id="IPR009057">
    <property type="entry name" value="Homeodomain-like_sf"/>
</dbReference>
<dbReference type="Proteomes" id="UP000546464">
    <property type="component" value="Unassembled WGS sequence"/>
</dbReference>
<feature type="DNA-binding region" description="H-T-H motif" evidence="4">
    <location>
        <begin position="29"/>
        <end position="48"/>
    </location>
</feature>
<dbReference type="RefSeq" id="WP_185674690.1">
    <property type="nucleotide sequence ID" value="NZ_JACHVB010000014.1"/>
</dbReference>
<keyword evidence="1" id="KW-0805">Transcription regulation</keyword>
<gene>
    <name evidence="6" type="ORF">H5P28_05380</name>
</gene>
<dbReference type="Gene3D" id="1.10.357.10">
    <property type="entry name" value="Tetracycline Repressor, domain 2"/>
    <property type="match status" value="1"/>
</dbReference>
<keyword evidence="3" id="KW-0804">Transcription</keyword>
<accession>A0A842HBZ1</accession>
<dbReference type="Pfam" id="PF17937">
    <property type="entry name" value="TetR_C_28"/>
    <property type="match status" value="1"/>
</dbReference>
<evidence type="ECO:0000256" key="2">
    <source>
        <dbReference type="ARBA" id="ARBA00023125"/>
    </source>
</evidence>
<proteinExistence type="predicted"/>
<evidence type="ECO:0000256" key="1">
    <source>
        <dbReference type="ARBA" id="ARBA00023015"/>
    </source>
</evidence>
<evidence type="ECO:0000313" key="7">
    <source>
        <dbReference type="Proteomes" id="UP000546464"/>
    </source>
</evidence>
<evidence type="ECO:0000256" key="4">
    <source>
        <dbReference type="PROSITE-ProRule" id="PRU00335"/>
    </source>
</evidence>
<dbReference type="SUPFAM" id="SSF46689">
    <property type="entry name" value="Homeodomain-like"/>
    <property type="match status" value="1"/>
</dbReference>
<evidence type="ECO:0000256" key="3">
    <source>
        <dbReference type="ARBA" id="ARBA00023163"/>
    </source>
</evidence>
<dbReference type="InterPro" id="IPR001647">
    <property type="entry name" value="HTH_TetR"/>
</dbReference>
<dbReference type="PANTHER" id="PTHR47506">
    <property type="entry name" value="TRANSCRIPTIONAL REGULATORY PROTEIN"/>
    <property type="match status" value="1"/>
</dbReference>
<evidence type="ECO:0000313" key="6">
    <source>
        <dbReference type="EMBL" id="MBC2593689.1"/>
    </source>
</evidence>
<evidence type="ECO:0000259" key="5">
    <source>
        <dbReference type="PROSITE" id="PS50977"/>
    </source>
</evidence>
<organism evidence="6 7">
    <name type="scientific">Ruficoccus amylovorans</name>
    <dbReference type="NCBI Taxonomy" id="1804625"/>
    <lineage>
        <taxon>Bacteria</taxon>
        <taxon>Pseudomonadati</taxon>
        <taxon>Verrucomicrobiota</taxon>
        <taxon>Opitutia</taxon>
        <taxon>Puniceicoccales</taxon>
        <taxon>Cerasicoccaceae</taxon>
        <taxon>Ruficoccus</taxon>
    </lineage>
</organism>
<dbReference type="PRINTS" id="PR00455">
    <property type="entry name" value="HTHTETR"/>
</dbReference>
<dbReference type="InterPro" id="IPR041479">
    <property type="entry name" value="TetR_CgmR_C"/>
</dbReference>
<comment type="caution">
    <text evidence="6">The sequence shown here is derived from an EMBL/GenBank/DDBJ whole genome shotgun (WGS) entry which is preliminary data.</text>
</comment>
<protein>
    <submittedName>
        <fullName evidence="6">TetR/AcrR family transcriptional regulator</fullName>
    </submittedName>
</protein>
<keyword evidence="7" id="KW-1185">Reference proteome</keyword>
<dbReference type="EMBL" id="JACHVB010000014">
    <property type="protein sequence ID" value="MBC2593689.1"/>
    <property type="molecule type" value="Genomic_DNA"/>
</dbReference>
<sequence length="192" mass="21557">MGRPQHIDRNQVLDAAERIVLERGAAELTIDAVARAVGITKGGVQYCFGTKKGLIDAMVERWCHDFQAEIDERTRQTDDPVAAIVGYVEATAQTNKHSYARAAGLMAMLLQSPDHMEFVRAWYHEHLSHLDLATPEGRQARLAFMAMEGAFVLRTFGFMKMKDPEWEALYSDIRDSLPTRPPEPLTADAQAR</sequence>
<keyword evidence="2 4" id="KW-0238">DNA-binding</keyword>
<reference evidence="6 7" key="1">
    <citation type="submission" date="2020-07" db="EMBL/GenBank/DDBJ databases">
        <authorList>
            <person name="Feng X."/>
        </authorList>
    </citation>
    <scope>NUCLEOTIDE SEQUENCE [LARGE SCALE GENOMIC DNA]</scope>
    <source>
        <strain evidence="6 7">JCM31066</strain>
    </source>
</reference>
<name>A0A842HBZ1_9BACT</name>
<dbReference type="Pfam" id="PF00440">
    <property type="entry name" value="TetR_N"/>
    <property type="match status" value="1"/>
</dbReference>
<dbReference type="PANTHER" id="PTHR47506:SF1">
    <property type="entry name" value="HTH-TYPE TRANSCRIPTIONAL REGULATOR YJDC"/>
    <property type="match status" value="1"/>
</dbReference>
<dbReference type="GO" id="GO:0003677">
    <property type="term" value="F:DNA binding"/>
    <property type="evidence" value="ECO:0007669"/>
    <property type="project" value="UniProtKB-UniRule"/>
</dbReference>